<evidence type="ECO:0000256" key="9">
    <source>
        <dbReference type="ARBA" id="ARBA00047725"/>
    </source>
</evidence>
<comment type="catalytic activity">
    <reaction evidence="10">
        <text>L-arginine + 2-oxoglutarate + O2 = guanidine + L-glutamate 5-semialdehyde + succinate + CO2</text>
        <dbReference type="Rhea" id="RHEA:31535"/>
        <dbReference type="ChEBI" id="CHEBI:15379"/>
        <dbReference type="ChEBI" id="CHEBI:16526"/>
        <dbReference type="ChEBI" id="CHEBI:16810"/>
        <dbReference type="ChEBI" id="CHEBI:30031"/>
        <dbReference type="ChEBI" id="CHEBI:30087"/>
        <dbReference type="ChEBI" id="CHEBI:32682"/>
        <dbReference type="ChEBI" id="CHEBI:58066"/>
        <dbReference type="EC" id="1.14.20.7"/>
    </reaction>
</comment>
<dbReference type="Proteomes" id="UP000037029">
    <property type="component" value="Chromosome"/>
</dbReference>
<evidence type="ECO:0000256" key="1">
    <source>
        <dbReference type="ARBA" id="ARBA00001954"/>
    </source>
</evidence>
<dbReference type="GO" id="GO:0046872">
    <property type="term" value="F:metal ion binding"/>
    <property type="evidence" value="ECO:0007669"/>
    <property type="project" value="UniProtKB-KW"/>
</dbReference>
<gene>
    <name evidence="13" type="ORF">BV87_17315</name>
</gene>
<dbReference type="Gene3D" id="2.60.120.330">
    <property type="entry name" value="B-lactam Antibiotic, Isopenicillin N Synthase, Chain"/>
    <property type="match status" value="1"/>
</dbReference>
<accession>A0A0J9CXI2</accession>
<dbReference type="EMBL" id="CP020925">
    <property type="protein sequence ID" value="ATP19978.1"/>
    <property type="molecule type" value="Genomic_DNA"/>
</dbReference>
<dbReference type="Pfam" id="PF14226">
    <property type="entry name" value="DIOX_N"/>
    <property type="match status" value="1"/>
</dbReference>
<keyword evidence="6" id="KW-0266">Ethylene biosynthesis</keyword>
<protein>
    <recommendedName>
        <fullName evidence="5">2-oxoglutarate-dependent ethylene/succinate-forming enzyme</fullName>
        <ecNumber evidence="4">1.13.12.19</ecNumber>
        <ecNumber evidence="3">1.14.20.7</ecNumber>
    </recommendedName>
    <alternativeName>
        <fullName evidence="7">2-oxoglutarate dioxygenase (ethylene-forming)</fullName>
    </alternativeName>
    <alternativeName>
        <fullName evidence="8">2-oxoglutarate/L-arginine monooxygenase/decarboxylase (succinate-forming)</fullName>
    </alternativeName>
</protein>
<dbReference type="EC" id="1.13.12.19" evidence="4"/>
<evidence type="ECO:0000313" key="14">
    <source>
        <dbReference type="Proteomes" id="UP000037029"/>
    </source>
</evidence>
<evidence type="ECO:0000256" key="8">
    <source>
        <dbReference type="ARBA" id="ARBA00031282"/>
    </source>
</evidence>
<keyword evidence="11" id="KW-0408">Iron</keyword>
<comment type="catalytic activity">
    <reaction evidence="9">
        <text>2-oxoglutarate + O2 + 2 H(+) = ethene + 3 CO2 + H2O</text>
        <dbReference type="Rhea" id="RHEA:31523"/>
        <dbReference type="ChEBI" id="CHEBI:15377"/>
        <dbReference type="ChEBI" id="CHEBI:15378"/>
        <dbReference type="ChEBI" id="CHEBI:15379"/>
        <dbReference type="ChEBI" id="CHEBI:16526"/>
        <dbReference type="ChEBI" id="CHEBI:16810"/>
        <dbReference type="ChEBI" id="CHEBI:18153"/>
        <dbReference type="EC" id="1.13.12.19"/>
    </reaction>
</comment>
<dbReference type="GO" id="GO:0009693">
    <property type="term" value="P:ethylene biosynthetic process"/>
    <property type="evidence" value="ECO:0007669"/>
    <property type="project" value="UniProtKB-KW"/>
</dbReference>
<evidence type="ECO:0000256" key="5">
    <source>
        <dbReference type="ARBA" id="ARBA00019045"/>
    </source>
</evidence>
<reference evidence="13 14" key="1">
    <citation type="submission" date="2017-04" db="EMBL/GenBank/DDBJ databases">
        <title>Characterization, genome and methylation analysis of a phthalic acid esters degrading strain Sphingobium yanoikuyae SHJ.</title>
        <authorList>
            <person name="Feng L."/>
        </authorList>
    </citation>
    <scope>NUCLEOTIDE SEQUENCE [LARGE SCALE GENOMIC DNA]</scope>
    <source>
        <strain evidence="13 14">SHJ</strain>
    </source>
</reference>
<dbReference type="AlphaFoldDB" id="A0A0J9CXI2"/>
<feature type="domain" description="Fe2OG dioxygenase" evidence="12">
    <location>
        <begin position="198"/>
        <end position="301"/>
    </location>
</feature>
<evidence type="ECO:0000256" key="2">
    <source>
        <dbReference type="ARBA" id="ARBA00004767"/>
    </source>
</evidence>
<dbReference type="GO" id="GO:0102276">
    <property type="term" value="F:2-oxoglutarate oxygenase/decarboxylase (ethylene-forming) activity"/>
    <property type="evidence" value="ECO:0007669"/>
    <property type="project" value="UniProtKB-EC"/>
</dbReference>
<evidence type="ECO:0000256" key="11">
    <source>
        <dbReference type="RuleBase" id="RU003682"/>
    </source>
</evidence>
<dbReference type="Pfam" id="PF03171">
    <property type="entry name" value="2OG-FeII_Oxy"/>
    <property type="match status" value="1"/>
</dbReference>
<keyword evidence="11" id="KW-0479">Metal-binding</keyword>
<dbReference type="PROSITE" id="PS51471">
    <property type="entry name" value="FE2OG_OXY"/>
    <property type="match status" value="1"/>
</dbReference>
<evidence type="ECO:0000256" key="3">
    <source>
        <dbReference type="ARBA" id="ARBA00012293"/>
    </source>
</evidence>
<name>A0A0J9CXI2_SPHYA</name>
<sequence>MGADIEAERGYEMTLTATGDTIERGDALTLPTVDISSLPGSDEGARAAVVQAIRTACLDKGFFYCVGHGIDPALLARVFAQSAAFFAQPMDRKMERAMALSKANRGYEPLRGQTLEPDSPPDLKEGYYIGAEVAADDERAQKFFNTGPNVWPEDLPDFRATMEEYYAAMRSLIAVLLEGLALSLGLDADYFADFQTSPIATLRLLHYPAQEANPHPDEKGCGAHTDFGAITVLMQDGVGGLEVWDHDGARWLAARPLDGSFIINLGDMMARWTNGRYRSTIHRVINRSGRERYSVPFFFSGNPEHRIACIPSCLPAGGAPQYAPITVEGHMRERYSATYKKDFG</sequence>
<dbReference type="InterPro" id="IPR044861">
    <property type="entry name" value="IPNS-like_FE2OG_OXY"/>
</dbReference>
<comment type="pathway">
    <text evidence="2">Alkene biosynthesis; ethylene biosynthesis via 2-oxoglutarate.</text>
</comment>
<evidence type="ECO:0000313" key="13">
    <source>
        <dbReference type="EMBL" id="ATP19978.1"/>
    </source>
</evidence>
<comment type="similarity">
    <text evidence="11">Belongs to the iron/ascorbate-dependent oxidoreductase family.</text>
</comment>
<comment type="cofactor">
    <cofactor evidence="1">
        <name>Fe(2+)</name>
        <dbReference type="ChEBI" id="CHEBI:29033"/>
    </cofactor>
</comment>
<dbReference type="PRINTS" id="PR00682">
    <property type="entry name" value="IPNSYNTHASE"/>
</dbReference>
<dbReference type="InterPro" id="IPR005123">
    <property type="entry name" value="Oxoglu/Fe-dep_dioxygenase_dom"/>
</dbReference>
<organism evidence="13 14">
    <name type="scientific">Sphingobium yanoikuyae</name>
    <name type="common">Sphingomonas yanoikuyae</name>
    <dbReference type="NCBI Taxonomy" id="13690"/>
    <lineage>
        <taxon>Bacteria</taxon>
        <taxon>Pseudomonadati</taxon>
        <taxon>Pseudomonadota</taxon>
        <taxon>Alphaproteobacteria</taxon>
        <taxon>Sphingomonadales</taxon>
        <taxon>Sphingomonadaceae</taxon>
        <taxon>Sphingobium</taxon>
    </lineage>
</organism>
<dbReference type="EC" id="1.14.20.7" evidence="3"/>
<evidence type="ECO:0000256" key="4">
    <source>
        <dbReference type="ARBA" id="ARBA00012531"/>
    </source>
</evidence>
<dbReference type="SUPFAM" id="SSF51197">
    <property type="entry name" value="Clavaminate synthase-like"/>
    <property type="match status" value="1"/>
</dbReference>
<proteinExistence type="inferred from homology"/>
<dbReference type="InterPro" id="IPR027443">
    <property type="entry name" value="IPNS-like_sf"/>
</dbReference>
<evidence type="ECO:0000256" key="10">
    <source>
        <dbReference type="ARBA" id="ARBA00049359"/>
    </source>
</evidence>
<dbReference type="InterPro" id="IPR026992">
    <property type="entry name" value="DIOX_N"/>
</dbReference>
<evidence type="ECO:0000256" key="7">
    <source>
        <dbReference type="ARBA" id="ARBA00031011"/>
    </source>
</evidence>
<evidence type="ECO:0000256" key="6">
    <source>
        <dbReference type="ARBA" id="ARBA00022666"/>
    </source>
</evidence>
<dbReference type="InterPro" id="IPR050231">
    <property type="entry name" value="Iron_ascorbate_oxido_reductase"/>
</dbReference>
<evidence type="ECO:0000259" key="12">
    <source>
        <dbReference type="PROSITE" id="PS51471"/>
    </source>
</evidence>
<dbReference type="PANTHER" id="PTHR47990">
    <property type="entry name" value="2-OXOGLUTARATE (2OG) AND FE(II)-DEPENDENT OXYGENASE SUPERFAMILY PROTEIN-RELATED"/>
    <property type="match status" value="1"/>
</dbReference>
<keyword evidence="11" id="KW-0560">Oxidoreductase</keyword>